<evidence type="ECO:0000313" key="2">
    <source>
        <dbReference type="EMBL" id="KAF5330930.1"/>
    </source>
</evidence>
<gene>
    <name evidence="2" type="ORF">D9619_005383</name>
</gene>
<sequence>MTHLRSPYTFAHQPSWLAETTAVTARLVDPCSICHPPILVVVTNSSLGRLIPPSPLLRDPLHNARPRAPLERESDPRPNDVAARPPFCLSLPRIGVRRELIMAKWSSRYPTGLIISGSSALCLERPLRSQPAPSTTAPVFWYTSALRLSPVSTTPVLNAQACPVSDLWGTSAWTRPGQ</sequence>
<accession>A0A8H5BWW0</accession>
<dbReference type="AlphaFoldDB" id="A0A8H5BWW0"/>
<dbReference type="EMBL" id="JAACJJ010000001">
    <property type="protein sequence ID" value="KAF5330930.1"/>
    <property type="molecule type" value="Genomic_DNA"/>
</dbReference>
<evidence type="ECO:0000256" key="1">
    <source>
        <dbReference type="SAM" id="MobiDB-lite"/>
    </source>
</evidence>
<feature type="region of interest" description="Disordered" evidence="1">
    <location>
        <begin position="58"/>
        <end position="82"/>
    </location>
</feature>
<keyword evidence="3" id="KW-1185">Reference proteome</keyword>
<feature type="compositionally biased region" description="Basic and acidic residues" evidence="1">
    <location>
        <begin position="68"/>
        <end position="78"/>
    </location>
</feature>
<dbReference type="Proteomes" id="UP000567179">
    <property type="component" value="Unassembled WGS sequence"/>
</dbReference>
<proteinExistence type="predicted"/>
<name>A0A8H5BWW0_9AGAR</name>
<evidence type="ECO:0000313" key="3">
    <source>
        <dbReference type="Proteomes" id="UP000567179"/>
    </source>
</evidence>
<comment type="caution">
    <text evidence="2">The sequence shown here is derived from an EMBL/GenBank/DDBJ whole genome shotgun (WGS) entry which is preliminary data.</text>
</comment>
<organism evidence="2 3">
    <name type="scientific">Psilocybe cf. subviscida</name>
    <dbReference type="NCBI Taxonomy" id="2480587"/>
    <lineage>
        <taxon>Eukaryota</taxon>
        <taxon>Fungi</taxon>
        <taxon>Dikarya</taxon>
        <taxon>Basidiomycota</taxon>
        <taxon>Agaricomycotina</taxon>
        <taxon>Agaricomycetes</taxon>
        <taxon>Agaricomycetidae</taxon>
        <taxon>Agaricales</taxon>
        <taxon>Agaricineae</taxon>
        <taxon>Strophariaceae</taxon>
        <taxon>Psilocybe</taxon>
    </lineage>
</organism>
<protein>
    <submittedName>
        <fullName evidence="2">Uncharacterized protein</fullName>
    </submittedName>
</protein>
<reference evidence="2 3" key="1">
    <citation type="journal article" date="2020" name="ISME J.">
        <title>Uncovering the hidden diversity of litter-decomposition mechanisms in mushroom-forming fungi.</title>
        <authorList>
            <person name="Floudas D."/>
            <person name="Bentzer J."/>
            <person name="Ahren D."/>
            <person name="Johansson T."/>
            <person name="Persson P."/>
            <person name="Tunlid A."/>
        </authorList>
    </citation>
    <scope>NUCLEOTIDE SEQUENCE [LARGE SCALE GENOMIC DNA]</scope>
    <source>
        <strain evidence="2 3">CBS 101986</strain>
    </source>
</reference>